<dbReference type="InterPro" id="IPR052533">
    <property type="entry name" value="WalJ/YycJ-like"/>
</dbReference>
<evidence type="ECO:0000313" key="2">
    <source>
        <dbReference type="EMBL" id="EHL10632.1"/>
    </source>
</evidence>
<evidence type="ECO:0000259" key="1">
    <source>
        <dbReference type="SMART" id="SM00849"/>
    </source>
</evidence>
<feature type="domain" description="Metallo-beta-lactamase" evidence="1">
    <location>
        <begin position="11"/>
        <end position="191"/>
    </location>
</feature>
<reference evidence="2" key="1">
    <citation type="submission" date="2011-08" db="EMBL/GenBank/DDBJ databases">
        <title>The Genome Sequence of Eubacteriaceae bacterium ACC19a.</title>
        <authorList>
            <consortium name="The Broad Institute Genome Sequencing Platform"/>
            <person name="Earl A."/>
            <person name="Ward D."/>
            <person name="Feldgarden M."/>
            <person name="Gevers D."/>
            <person name="Sizova M."/>
            <person name="Hazen A."/>
            <person name="Epstein S."/>
            <person name="Young S.K."/>
            <person name="Zeng Q."/>
            <person name="Gargeya S."/>
            <person name="Fitzgerald M."/>
            <person name="Haas B."/>
            <person name="Abouelleil A."/>
            <person name="Alvarado L."/>
            <person name="Arachchi H.M."/>
            <person name="Berlin A."/>
            <person name="Brown A."/>
            <person name="Chapman S.B."/>
            <person name="Chen Z."/>
            <person name="Dunbar C."/>
            <person name="Freedman E."/>
            <person name="Gearin G."/>
            <person name="Gellesch M."/>
            <person name="Goldberg J."/>
            <person name="Griggs A."/>
            <person name="Gujja S."/>
            <person name="Heiman D."/>
            <person name="Howarth C."/>
            <person name="Larson L."/>
            <person name="Lui A."/>
            <person name="MacDonald P.J.P."/>
            <person name="Montmayeur A."/>
            <person name="Murphy C."/>
            <person name="Neiman D."/>
            <person name="Pearson M."/>
            <person name="Priest M."/>
            <person name="Roberts A."/>
            <person name="Saif S."/>
            <person name="Shea T."/>
            <person name="Shenoy N."/>
            <person name="Sisk P."/>
            <person name="Stolte C."/>
            <person name="Sykes S."/>
            <person name="Wortman J."/>
            <person name="Nusbaum C."/>
            <person name="Birren B."/>
        </authorList>
    </citation>
    <scope>NUCLEOTIDE SEQUENCE [LARGE SCALE GENOMIC DNA]</scope>
    <source>
        <strain evidence="2">ACC19a</strain>
    </source>
</reference>
<dbReference type="SUPFAM" id="SSF56281">
    <property type="entry name" value="Metallo-hydrolase/oxidoreductase"/>
    <property type="match status" value="1"/>
</dbReference>
<dbReference type="AlphaFoldDB" id="G9X390"/>
<proteinExistence type="predicted"/>
<dbReference type="PATRIC" id="fig|796937.3.peg.2084"/>
<dbReference type="InterPro" id="IPR001279">
    <property type="entry name" value="Metallo-B-lactamas"/>
</dbReference>
<dbReference type="PANTHER" id="PTHR47619:SF1">
    <property type="entry name" value="EXODEOXYRIBONUCLEASE WALJ"/>
    <property type="match status" value="1"/>
</dbReference>
<dbReference type="EMBL" id="AFZE01000057">
    <property type="protein sequence ID" value="EHL10632.1"/>
    <property type="molecule type" value="Genomic_DNA"/>
</dbReference>
<accession>G9X390</accession>
<protein>
    <recommendedName>
        <fullName evidence="1">Metallo-beta-lactamase domain-containing protein</fullName>
    </recommendedName>
</protein>
<dbReference type="Gene3D" id="3.60.15.10">
    <property type="entry name" value="Ribonuclease Z/Hydroxyacylglutathione hydrolase-like"/>
    <property type="match status" value="1"/>
</dbReference>
<dbReference type="Proteomes" id="UP000006437">
    <property type="component" value="Unassembled WGS sequence"/>
</dbReference>
<sequence>MQYISVASGSSGNCHFLQEKNTKILIDAGLSGKSIIDLLARHDIELNGINAVFITHEHTDHIKGAGIISRKFDIPIYSTQGTWESMMHKIGNIKEHNIKIIKNMDDVFIGDLKISSTPINHDAADPVAYKITDGKKALSIVTDLGIVTKQLMNFIKECEVIILEANHDINMLDAGPYTYELKRRVKSNFGHLSNDSAGECAASLVKEKAYKIMLAHLSRQNNVPILAYQSVLSILSEHGIKVGCDVELSVLEQFTTSEKVTV</sequence>
<dbReference type="InterPro" id="IPR036866">
    <property type="entry name" value="RibonucZ/Hydroxyglut_hydro"/>
</dbReference>
<dbReference type="HOGENOM" id="CLU_073253_0_0_9"/>
<dbReference type="SMART" id="SM00849">
    <property type="entry name" value="Lactamase_B"/>
    <property type="match status" value="1"/>
</dbReference>
<organism evidence="2">
    <name type="scientific">Peptoanaerobacter stomatis</name>
    <dbReference type="NCBI Taxonomy" id="796937"/>
    <lineage>
        <taxon>Bacteria</taxon>
        <taxon>Bacillati</taxon>
        <taxon>Bacillota</taxon>
        <taxon>Clostridia</taxon>
        <taxon>Peptostreptococcales</taxon>
        <taxon>Filifactoraceae</taxon>
        <taxon>Peptoanaerobacter</taxon>
    </lineage>
</organism>
<comment type="caution">
    <text evidence="2">The sequence shown here is derived from an EMBL/GenBank/DDBJ whole genome shotgun (WGS) entry which is preliminary data.</text>
</comment>
<gene>
    <name evidence="2" type="ORF">HMPREF9629_00847</name>
</gene>
<name>G9X390_9FIRM</name>
<dbReference type="BioCyc" id="EBAC796937-HMP:GMGH-849-MONOMER"/>
<dbReference type="Pfam" id="PF12706">
    <property type="entry name" value="Lactamase_B_2"/>
    <property type="match status" value="1"/>
</dbReference>
<dbReference type="RefSeq" id="WP_009525082.1">
    <property type="nucleotide sequence ID" value="NZ_JBQMYE010000006.1"/>
</dbReference>
<dbReference type="PANTHER" id="PTHR47619">
    <property type="entry name" value="METALLO-HYDROLASE YYCJ-RELATED"/>
    <property type="match status" value="1"/>
</dbReference>